<proteinExistence type="predicted"/>
<protein>
    <submittedName>
        <fullName evidence="1">Uncharacterized protein</fullName>
    </submittedName>
</protein>
<evidence type="ECO:0000313" key="2">
    <source>
        <dbReference type="Proteomes" id="UP000241426"/>
    </source>
</evidence>
<dbReference type="AlphaFoldDB" id="A0A2T3KLF4"/>
<comment type="caution">
    <text evidence="1">The sequence shown here is derived from an EMBL/GenBank/DDBJ whole genome shotgun (WGS) entry which is preliminary data.</text>
</comment>
<name>A0A2T3KLF4_9GAMM</name>
<gene>
    <name evidence="1" type="ORF">C9J27_04915</name>
</gene>
<sequence length="516" mass="58015">MNKYLASAENMKKALKDQKISKQALEVLDNISVVGEHYQLVNEDPNAHAIFAKITPIKIKPQSLYGSAVPSETVNELVICKSKLGTNGDVIPNTKDIIVSCLIPERAMANLLFNQDGYTPSPVTFTKLANDNIEPYVNSISAKDDYMLLVNDIQQDIHIDAKAAEELISTFKNNPEKLKKEDIEAIREKISGITGHALCDMKYEMKDIACKMKTSAQHLNQEISATASGVLSGIAIERSLAKPLDISSSKDNPYLAWYSLNNKMRHEDFCVNVARSDKLTASVINELIERHAEHPRGNELAVSQSQGYLIMQKNYGYKNNLFGESSIATPFGLQESVFRFSVGFSKALKKKHTTDIEYSNDKEILRFCMSQCQLLGLLQSSLSNKWICATMTRHLNKGVDSTRLEKTYQDVREDNNAYKIEQTEADNVILSLRKELRELLSTGVRSKSGKQKFIEIAQAIIDAKDCMFSQKNEQIESKMFLFGSDLQNESIDLIKSIMENNPTVSNELKMMLLDRK</sequence>
<reference evidence="1 2" key="1">
    <citation type="submission" date="2018-01" db="EMBL/GenBank/DDBJ databases">
        <title>Whole genome sequencing of Histamine producing bacteria.</title>
        <authorList>
            <person name="Butler K."/>
        </authorList>
    </citation>
    <scope>NUCLEOTIDE SEQUENCE [LARGE SCALE GENOMIC DNA]</scope>
    <source>
        <strain evidence="1 2">FS-7.2</strain>
    </source>
</reference>
<dbReference type="Proteomes" id="UP000241426">
    <property type="component" value="Unassembled WGS sequence"/>
</dbReference>
<dbReference type="EMBL" id="PYNF01000003">
    <property type="protein sequence ID" value="PSV00477.1"/>
    <property type="molecule type" value="Genomic_DNA"/>
</dbReference>
<accession>A0A2T3KLF4</accession>
<evidence type="ECO:0000313" key="1">
    <source>
        <dbReference type="EMBL" id="PSV00477.1"/>
    </source>
</evidence>
<organism evidence="1 2">
    <name type="scientific">Photobacterium kishitanii</name>
    <dbReference type="NCBI Taxonomy" id="318456"/>
    <lineage>
        <taxon>Bacteria</taxon>
        <taxon>Pseudomonadati</taxon>
        <taxon>Pseudomonadota</taxon>
        <taxon>Gammaproteobacteria</taxon>
        <taxon>Vibrionales</taxon>
        <taxon>Vibrionaceae</taxon>
        <taxon>Photobacterium</taxon>
    </lineage>
</organism>